<evidence type="ECO:0000259" key="1">
    <source>
        <dbReference type="Pfam" id="PF02230"/>
    </source>
</evidence>
<dbReference type="EMBL" id="CABFNP030001338">
    <property type="protein sequence ID" value="CAI6100381.1"/>
    <property type="molecule type" value="Genomic_DNA"/>
</dbReference>
<dbReference type="InterPro" id="IPR003140">
    <property type="entry name" value="PLipase/COase/thioEstase"/>
</dbReference>
<comment type="caution">
    <text evidence="2">The sequence shown here is derived from an EMBL/GenBank/DDBJ whole genome shotgun (WGS) entry which is preliminary data.</text>
</comment>
<dbReference type="GO" id="GO:0016787">
    <property type="term" value="F:hydrolase activity"/>
    <property type="evidence" value="ECO:0007669"/>
    <property type="project" value="InterPro"/>
</dbReference>
<keyword evidence="3" id="KW-1185">Reference proteome</keyword>
<evidence type="ECO:0000313" key="2">
    <source>
        <dbReference type="EMBL" id="CAI6100381.1"/>
    </source>
</evidence>
<reference evidence="2" key="1">
    <citation type="submission" date="2023-01" db="EMBL/GenBank/DDBJ databases">
        <authorList>
            <person name="Piombo E."/>
        </authorList>
    </citation>
    <scope>NUCLEOTIDE SEQUENCE</scope>
</reference>
<dbReference type="SUPFAM" id="SSF53474">
    <property type="entry name" value="alpha/beta-Hydrolases"/>
    <property type="match status" value="1"/>
</dbReference>
<protein>
    <recommendedName>
        <fullName evidence="1">Phospholipase/carboxylesterase/thioesterase domain-containing protein</fullName>
    </recommendedName>
</protein>
<dbReference type="Gene3D" id="3.40.50.1820">
    <property type="entry name" value="alpha/beta hydrolase"/>
    <property type="match status" value="1"/>
</dbReference>
<feature type="domain" description="Phospholipase/carboxylesterase/thioesterase" evidence="1">
    <location>
        <begin position="27"/>
        <end position="153"/>
    </location>
</feature>
<dbReference type="Pfam" id="PF02230">
    <property type="entry name" value="Abhydrolase_2"/>
    <property type="match status" value="1"/>
</dbReference>
<organism evidence="2 3">
    <name type="scientific">Clonostachys chloroleuca</name>
    <dbReference type="NCBI Taxonomy" id="1926264"/>
    <lineage>
        <taxon>Eukaryota</taxon>
        <taxon>Fungi</taxon>
        <taxon>Dikarya</taxon>
        <taxon>Ascomycota</taxon>
        <taxon>Pezizomycotina</taxon>
        <taxon>Sordariomycetes</taxon>
        <taxon>Hypocreomycetidae</taxon>
        <taxon>Hypocreales</taxon>
        <taxon>Bionectriaceae</taxon>
        <taxon>Clonostachys</taxon>
    </lineage>
</organism>
<dbReference type="AlphaFoldDB" id="A0AA35QE46"/>
<dbReference type="InterPro" id="IPR029058">
    <property type="entry name" value="AB_hydrolase_fold"/>
</dbReference>
<sequence length="260" mass="27846">MPARVPSAKDFESLASTLPHSLHFPSPPESTTSILILLHGLGDTDASFASFARGMNLPGVLAISVRGTSPLPAGLLPGPGSAQGFHWGDDLLMDEARGELDTDPGFARARDLVLGELVRGVLVGKLGWEMSDVMFFGFGQGGSLALGLASQLRVQPKVVEVSDGDGSGSSSNLGGETCKGAVSIGGPLPYSMIPTVSSRKKSKSKVLAVQLSDSKIDTIKKEFEDVRVVQWKRREVDMPRNREEMFPIMKFFADQMRSWG</sequence>
<evidence type="ECO:0000313" key="3">
    <source>
        <dbReference type="Proteomes" id="UP001160390"/>
    </source>
</evidence>
<dbReference type="Proteomes" id="UP001160390">
    <property type="component" value="Unassembled WGS sequence"/>
</dbReference>
<accession>A0AA35QE46</accession>
<name>A0AA35QE46_9HYPO</name>
<proteinExistence type="predicted"/>
<gene>
    <name evidence="2" type="ORF">CCHLO57077_00004547</name>
</gene>